<feature type="compositionally biased region" description="Low complexity" evidence="1">
    <location>
        <begin position="163"/>
        <end position="184"/>
    </location>
</feature>
<keyword evidence="2" id="KW-0812">Transmembrane</keyword>
<comment type="caution">
    <text evidence="4">The sequence shown here is derived from an EMBL/GenBank/DDBJ whole genome shotgun (WGS) entry which is preliminary data.</text>
</comment>
<evidence type="ECO:0000256" key="1">
    <source>
        <dbReference type="SAM" id="MobiDB-lite"/>
    </source>
</evidence>
<dbReference type="Proteomes" id="UP001222325">
    <property type="component" value="Unassembled WGS sequence"/>
</dbReference>
<evidence type="ECO:0000313" key="4">
    <source>
        <dbReference type="EMBL" id="KAJ7097754.1"/>
    </source>
</evidence>
<feature type="transmembrane region" description="Helical" evidence="2">
    <location>
        <begin position="201"/>
        <end position="223"/>
    </location>
</feature>
<keyword evidence="2" id="KW-1133">Transmembrane helix</keyword>
<sequence>MLAGSLLLVFCLLGRALLTIAQSTNATCAPSHKWAYNSHQQSPCVVASSLLAVCYGAYNVAALPDQFHYGGPDIQNANLCQCNTVVYSLLAECGLCQNRTAVMWSVWETNCPSVSISSFLKPIPAGLHVPGWAYLDVKAGDMFNETLAQINANITESTAVPVPTRTSSATTSIATSSAAPQPSSELHSSNVSPLNQTRSNAVGGGIVGGFALLVLISAAALYIHKRRRRAKTNGEILNSPVMSQHRTDALPNCSQPTIARALPSVTAPSLNTQLGSGSIRSGQTSL</sequence>
<reference evidence="4" key="1">
    <citation type="submission" date="2023-03" db="EMBL/GenBank/DDBJ databases">
        <title>Massive genome expansion in bonnet fungi (Mycena s.s.) driven by repeated elements and novel gene families across ecological guilds.</title>
        <authorList>
            <consortium name="Lawrence Berkeley National Laboratory"/>
            <person name="Harder C.B."/>
            <person name="Miyauchi S."/>
            <person name="Viragh M."/>
            <person name="Kuo A."/>
            <person name="Thoen E."/>
            <person name="Andreopoulos B."/>
            <person name="Lu D."/>
            <person name="Skrede I."/>
            <person name="Drula E."/>
            <person name="Henrissat B."/>
            <person name="Morin E."/>
            <person name="Kohler A."/>
            <person name="Barry K."/>
            <person name="LaButti K."/>
            <person name="Morin E."/>
            <person name="Salamov A."/>
            <person name="Lipzen A."/>
            <person name="Mereny Z."/>
            <person name="Hegedus B."/>
            <person name="Baldrian P."/>
            <person name="Stursova M."/>
            <person name="Weitz H."/>
            <person name="Taylor A."/>
            <person name="Grigoriev I.V."/>
            <person name="Nagy L.G."/>
            <person name="Martin F."/>
            <person name="Kauserud H."/>
        </authorList>
    </citation>
    <scope>NUCLEOTIDE SEQUENCE</scope>
    <source>
        <strain evidence="4">CBHHK173m</strain>
    </source>
</reference>
<organism evidence="4 5">
    <name type="scientific">Mycena belliarum</name>
    <dbReference type="NCBI Taxonomy" id="1033014"/>
    <lineage>
        <taxon>Eukaryota</taxon>
        <taxon>Fungi</taxon>
        <taxon>Dikarya</taxon>
        <taxon>Basidiomycota</taxon>
        <taxon>Agaricomycotina</taxon>
        <taxon>Agaricomycetes</taxon>
        <taxon>Agaricomycetidae</taxon>
        <taxon>Agaricales</taxon>
        <taxon>Marasmiineae</taxon>
        <taxon>Mycenaceae</taxon>
        <taxon>Mycena</taxon>
    </lineage>
</organism>
<keyword evidence="2" id="KW-0472">Membrane</keyword>
<evidence type="ECO:0000256" key="2">
    <source>
        <dbReference type="SAM" id="Phobius"/>
    </source>
</evidence>
<protein>
    <recommendedName>
        <fullName evidence="6">Transmembrane protein</fullName>
    </recommendedName>
</protein>
<evidence type="ECO:0000256" key="3">
    <source>
        <dbReference type="SAM" id="SignalP"/>
    </source>
</evidence>
<name>A0AAD6XUW4_9AGAR</name>
<gene>
    <name evidence="4" type="ORF">B0H15DRAFT_822518</name>
</gene>
<dbReference type="EMBL" id="JARJCN010000009">
    <property type="protein sequence ID" value="KAJ7097754.1"/>
    <property type="molecule type" value="Genomic_DNA"/>
</dbReference>
<evidence type="ECO:0008006" key="6">
    <source>
        <dbReference type="Google" id="ProtNLM"/>
    </source>
</evidence>
<keyword evidence="5" id="KW-1185">Reference proteome</keyword>
<feature type="chain" id="PRO_5042101195" description="Transmembrane protein" evidence="3">
    <location>
        <begin position="22"/>
        <end position="286"/>
    </location>
</feature>
<accession>A0AAD6XUW4</accession>
<keyword evidence="3" id="KW-0732">Signal</keyword>
<proteinExistence type="predicted"/>
<dbReference type="AlphaFoldDB" id="A0AAD6XUW4"/>
<evidence type="ECO:0000313" key="5">
    <source>
        <dbReference type="Proteomes" id="UP001222325"/>
    </source>
</evidence>
<feature type="signal peptide" evidence="3">
    <location>
        <begin position="1"/>
        <end position="21"/>
    </location>
</feature>
<feature type="region of interest" description="Disordered" evidence="1">
    <location>
        <begin position="161"/>
        <end position="193"/>
    </location>
</feature>